<dbReference type="PANTHER" id="PTHR13378:SF1">
    <property type="entry name" value="RAGULATOR COMPLEX PROTEIN LAMTOR3"/>
    <property type="match status" value="1"/>
</dbReference>
<reference evidence="3 4" key="1">
    <citation type="journal article" date="2014" name="Nat. Genet.">
        <title>Genome and transcriptome of the porcine whipworm Trichuris suis.</title>
        <authorList>
            <person name="Jex A.R."/>
            <person name="Nejsum P."/>
            <person name="Schwarz E.M."/>
            <person name="Hu L."/>
            <person name="Young N.D."/>
            <person name="Hall R.S."/>
            <person name="Korhonen P.K."/>
            <person name="Liao S."/>
            <person name="Thamsborg S."/>
            <person name="Xia J."/>
            <person name="Xu P."/>
            <person name="Wang S."/>
            <person name="Scheerlinck J.P."/>
            <person name="Hofmann A."/>
            <person name="Sternberg P.W."/>
            <person name="Wang J."/>
            <person name="Gasser R.B."/>
        </authorList>
    </citation>
    <scope>NUCLEOTIDE SEQUENCE [LARGE SCALE GENOMIC DNA]</scope>
    <source>
        <strain evidence="3">DCEP-RM93F</strain>
        <strain evidence="2">DCEP-RM93M</strain>
    </source>
</reference>
<keyword evidence="4" id="KW-1185">Reference proteome</keyword>
<dbReference type="EMBL" id="KL363217">
    <property type="protein sequence ID" value="KFD53395.1"/>
    <property type="molecule type" value="Genomic_DNA"/>
</dbReference>
<evidence type="ECO:0000256" key="1">
    <source>
        <dbReference type="ARBA" id="ARBA00005356"/>
    </source>
</evidence>
<dbReference type="GO" id="GO:0071230">
    <property type="term" value="P:cellular response to amino acid stimulus"/>
    <property type="evidence" value="ECO:0007669"/>
    <property type="project" value="TreeGrafter"/>
</dbReference>
<dbReference type="Gene3D" id="3.30.450.30">
    <property type="entry name" value="Dynein light chain 2a, cytoplasmic"/>
    <property type="match status" value="1"/>
</dbReference>
<dbReference type="OrthoDB" id="343907at2759"/>
<sequence length="129" mass="14346">MSSVERLRKYVKEVAGRVEQVYEVIFTDRDGVPIFKCTVDSSVEMASLPPFLTTQAVALDQLAKIGVGNLKYVAFFYNQYQVVLIQYGVTHLTLIASAHANTSRLLDLGKDLFPLIQKFQSVAAHAANH</sequence>
<evidence type="ECO:0008006" key="5">
    <source>
        <dbReference type="Google" id="ProtNLM"/>
    </source>
</evidence>
<dbReference type="PANTHER" id="PTHR13378">
    <property type="entry name" value="REGULATOR COMPLEX PROTEIN LAMTOR3"/>
    <property type="match status" value="1"/>
</dbReference>
<proteinExistence type="inferred from homology"/>
<dbReference type="Proteomes" id="UP000030758">
    <property type="component" value="Unassembled WGS sequence"/>
</dbReference>
<dbReference type="AlphaFoldDB" id="A0A085MS13"/>
<dbReference type="SUPFAM" id="SSF103196">
    <property type="entry name" value="Roadblock/LC7 domain"/>
    <property type="match status" value="1"/>
</dbReference>
<gene>
    <name evidence="2" type="ORF">M513_05659</name>
    <name evidence="3" type="ORF">M514_05659</name>
</gene>
<evidence type="ECO:0000313" key="2">
    <source>
        <dbReference type="EMBL" id="KFD53395.1"/>
    </source>
</evidence>
<protein>
    <recommendedName>
        <fullName evidence="5">Ragulator complex protein LAMTOR3</fullName>
    </recommendedName>
</protein>
<dbReference type="Proteomes" id="UP000030764">
    <property type="component" value="Unassembled WGS sequence"/>
</dbReference>
<organism evidence="3">
    <name type="scientific">Trichuris suis</name>
    <name type="common">pig whipworm</name>
    <dbReference type="NCBI Taxonomy" id="68888"/>
    <lineage>
        <taxon>Eukaryota</taxon>
        <taxon>Metazoa</taxon>
        <taxon>Ecdysozoa</taxon>
        <taxon>Nematoda</taxon>
        <taxon>Enoplea</taxon>
        <taxon>Dorylaimia</taxon>
        <taxon>Trichinellida</taxon>
        <taxon>Trichuridae</taxon>
        <taxon>Trichuris</taxon>
    </lineage>
</organism>
<accession>A0A085MS13</accession>
<evidence type="ECO:0000313" key="4">
    <source>
        <dbReference type="Proteomes" id="UP000030764"/>
    </source>
</evidence>
<dbReference type="Pfam" id="PF08923">
    <property type="entry name" value="MAPKK1_Int"/>
    <property type="match status" value="1"/>
</dbReference>
<dbReference type="SMART" id="SM01278">
    <property type="entry name" value="MAPKK1_Int"/>
    <property type="match status" value="1"/>
</dbReference>
<dbReference type="EMBL" id="KL367704">
    <property type="protein sequence ID" value="KFD60009.1"/>
    <property type="molecule type" value="Genomic_DNA"/>
</dbReference>
<comment type="similarity">
    <text evidence="1">Belongs to the LAMTOR3 family.</text>
</comment>
<dbReference type="GO" id="GO:0071986">
    <property type="term" value="C:Ragulator complex"/>
    <property type="evidence" value="ECO:0007669"/>
    <property type="project" value="TreeGrafter"/>
</dbReference>
<name>A0A085MS13_9BILA</name>
<dbReference type="InterPro" id="IPR015019">
    <property type="entry name" value="LAMTOR3"/>
</dbReference>
<dbReference type="GO" id="GO:0032008">
    <property type="term" value="P:positive regulation of TOR signaling"/>
    <property type="evidence" value="ECO:0007669"/>
    <property type="project" value="TreeGrafter"/>
</dbReference>
<evidence type="ECO:0000313" key="3">
    <source>
        <dbReference type="EMBL" id="KFD60009.1"/>
    </source>
</evidence>